<feature type="region of interest" description="Disordered" evidence="1">
    <location>
        <begin position="90"/>
        <end position="113"/>
    </location>
</feature>
<reference evidence="3" key="1">
    <citation type="submission" date="2020-04" db="EMBL/GenBank/DDBJ databases">
        <title>Genome Assembly and Annotation of Botryosphaeria dothidea sdau 11-99, a Latent Pathogen of Apple Fruit Ring Rot in China.</title>
        <authorList>
            <person name="Yu C."/>
            <person name="Diao Y."/>
            <person name="Lu Q."/>
            <person name="Zhao J."/>
            <person name="Cui S."/>
            <person name="Peng C."/>
            <person name="He B."/>
            <person name="Liu H."/>
        </authorList>
    </citation>
    <scope>NUCLEOTIDE SEQUENCE [LARGE SCALE GENOMIC DNA]</scope>
    <source>
        <strain evidence="3">Sdau11-99</strain>
    </source>
</reference>
<feature type="transmembrane region" description="Helical" evidence="2">
    <location>
        <begin position="64"/>
        <end position="90"/>
    </location>
</feature>
<dbReference type="Proteomes" id="UP000572817">
    <property type="component" value="Unassembled WGS sequence"/>
</dbReference>
<accession>A0A8H4IRG1</accession>
<dbReference type="GO" id="GO:0030246">
    <property type="term" value="F:carbohydrate binding"/>
    <property type="evidence" value="ECO:0007669"/>
    <property type="project" value="UniProtKB-KW"/>
</dbReference>
<evidence type="ECO:0000256" key="2">
    <source>
        <dbReference type="SAM" id="Phobius"/>
    </source>
</evidence>
<organism evidence="3 4">
    <name type="scientific">Botryosphaeria dothidea</name>
    <dbReference type="NCBI Taxonomy" id="55169"/>
    <lineage>
        <taxon>Eukaryota</taxon>
        <taxon>Fungi</taxon>
        <taxon>Dikarya</taxon>
        <taxon>Ascomycota</taxon>
        <taxon>Pezizomycotina</taxon>
        <taxon>Dothideomycetes</taxon>
        <taxon>Dothideomycetes incertae sedis</taxon>
        <taxon>Botryosphaeriales</taxon>
        <taxon>Botryosphaeriaceae</taxon>
        <taxon>Botryosphaeria</taxon>
    </lineage>
</organism>
<evidence type="ECO:0000313" key="3">
    <source>
        <dbReference type="EMBL" id="KAF4303858.1"/>
    </source>
</evidence>
<keyword evidence="2" id="KW-0812">Transmembrane</keyword>
<evidence type="ECO:0000256" key="1">
    <source>
        <dbReference type="SAM" id="MobiDB-lite"/>
    </source>
</evidence>
<keyword evidence="2" id="KW-1133">Transmembrane helix</keyword>
<dbReference type="EMBL" id="WWBZ02000051">
    <property type="protein sequence ID" value="KAF4303858.1"/>
    <property type="molecule type" value="Genomic_DNA"/>
</dbReference>
<keyword evidence="4" id="KW-1185">Reference proteome</keyword>
<dbReference type="Gene3D" id="2.120.10.70">
    <property type="entry name" value="Fucose-specific lectin"/>
    <property type="match status" value="1"/>
</dbReference>
<dbReference type="OrthoDB" id="5396810at2759"/>
<dbReference type="AlphaFoldDB" id="A0A8H4IRG1"/>
<dbReference type="SUPFAM" id="SSF89372">
    <property type="entry name" value="Fucose-specific lectin"/>
    <property type="match status" value="1"/>
</dbReference>
<evidence type="ECO:0000313" key="4">
    <source>
        <dbReference type="Proteomes" id="UP000572817"/>
    </source>
</evidence>
<proteinExistence type="predicted"/>
<sequence length="447" mass="48338">MAPGKPDYSTLEVDDRPEHVFPEVVPKPNANDLPEAVNTTGKEAVFPATHTPRSATICGLRKRIFWIALVAFIIIVGIAVGVGVGVGVGATRNDSSDDSNSTSSTATSRRGVASNSKLAANNYTDADGVEHSQLYYQDASLVIMSADYSNATSAWTLKEVAAENNTTDMTPRNGTPIAAGNWYTGERSSDWRVLWADASNQIRAVYTLNESRSTGWDVLGQVDNLFAIDANSSLVHYLAMCNQTTSCNSADFVGYEAPSSEGVQLQWRFSSKDSSGKLAVSNGNISPDSGTAMAVAPIPEIAKRNMSYPQVALYFIEDDTLVELWGGSNIEWTNNDLAPDGSKIPVDTGAQLAAMSQYREDDFNVQVFMTQADGGVKMAYMNGDRWQWTNSVDGMEDVLPLSPIAANQLGRVYAFENGTSGRQIVEWQRITGDMPTFERVGVVNTTS</sequence>
<feature type="compositionally biased region" description="Low complexity" evidence="1">
    <location>
        <begin position="90"/>
        <end position="110"/>
    </location>
</feature>
<keyword evidence="2" id="KW-0472">Membrane</keyword>
<comment type="caution">
    <text evidence="3">The sequence shown here is derived from an EMBL/GenBank/DDBJ whole genome shotgun (WGS) entry which is preliminary data.</text>
</comment>
<name>A0A8H4IRG1_9PEZI</name>
<gene>
    <name evidence="3" type="ORF">GTA08_BOTSDO07781</name>
</gene>
<protein>
    <submittedName>
        <fullName evidence="3">Fungal fucose-specific lectin protein</fullName>
    </submittedName>
</protein>